<evidence type="ECO:0000256" key="5">
    <source>
        <dbReference type="ARBA" id="ARBA00022781"/>
    </source>
</evidence>
<keyword evidence="4 13" id="KW-0812">Transmembrane</keyword>
<evidence type="ECO:0000256" key="13">
    <source>
        <dbReference type="HAMAP-Rule" id="MF_01398"/>
    </source>
</evidence>
<evidence type="ECO:0000256" key="11">
    <source>
        <dbReference type="ARBA" id="ARBA00025614"/>
    </source>
</evidence>
<keyword evidence="5 13" id="KW-0375">Hydrogen ion transport</keyword>
<comment type="subcellular location">
    <subcellularLocation>
        <location evidence="13">Cell membrane</location>
        <topology evidence="13">Single-pass membrane protein</topology>
    </subcellularLocation>
    <subcellularLocation>
        <location evidence="12">Endomembrane system</location>
        <topology evidence="12">Single-pass membrane protein</topology>
    </subcellularLocation>
</comment>
<dbReference type="CDD" id="cd06503">
    <property type="entry name" value="ATP-synt_Fo_b"/>
    <property type="match status" value="1"/>
</dbReference>
<feature type="coiled-coil region" evidence="15">
    <location>
        <begin position="76"/>
        <end position="135"/>
    </location>
</feature>
<evidence type="ECO:0000256" key="14">
    <source>
        <dbReference type="RuleBase" id="RU003848"/>
    </source>
</evidence>
<keyword evidence="15" id="KW-0175">Coiled coil</keyword>
<dbReference type="GO" id="GO:0046933">
    <property type="term" value="F:proton-transporting ATP synthase activity, rotational mechanism"/>
    <property type="evidence" value="ECO:0007669"/>
    <property type="project" value="UniProtKB-UniRule"/>
</dbReference>
<reference evidence="16 17" key="1">
    <citation type="submission" date="2020-05" db="EMBL/GenBank/DDBJ databases">
        <title>Parvularcula mediterraneae sp. nov., isolated from polypropylene straw from shallow seawater of the seashore of Laganas in Zakynthos island, Greece.</title>
        <authorList>
            <person name="Szabo I."/>
            <person name="Al-Omari J."/>
            <person name="Rado J."/>
            <person name="Szerdahelyi G.S."/>
        </authorList>
    </citation>
    <scope>NUCLEOTIDE SEQUENCE [LARGE SCALE GENOMIC DNA]</scope>
    <source>
        <strain evidence="16 17">ZS-1/3</strain>
    </source>
</reference>
<sequence length="200" mass="22095">MFFIEGQDTDLIDETEAQLSEDLGAKEATYGEAYDGDKSILEDTNLWVLIGFIAVIGLFVWQGVFKKLGTFLDGRAKTIQDQLDEARSLREEAQKLLADYQKRQREAETEAEGIIAQAKADAKTMQKDAKAKLEEQVARRTQAAHDRIARAEAQALADVRAQTADLAVDAAREIIKARTDGSAQKALLDRAIGDIRGKLN</sequence>
<evidence type="ECO:0000256" key="6">
    <source>
        <dbReference type="ARBA" id="ARBA00022989"/>
    </source>
</evidence>
<dbReference type="EMBL" id="JABFCX010000003">
    <property type="protein sequence ID" value="NNU17593.1"/>
    <property type="molecule type" value="Genomic_DNA"/>
</dbReference>
<comment type="caution">
    <text evidence="16">The sequence shown here is derived from an EMBL/GenBank/DDBJ whole genome shotgun (WGS) entry which is preliminary data.</text>
</comment>
<proteinExistence type="inferred from homology"/>
<dbReference type="Proteomes" id="UP000536835">
    <property type="component" value="Unassembled WGS sequence"/>
</dbReference>
<protein>
    <recommendedName>
        <fullName evidence="13">ATP synthase subunit b</fullName>
    </recommendedName>
    <alternativeName>
        <fullName evidence="13">ATP synthase F(0) sector subunit b</fullName>
    </alternativeName>
    <alternativeName>
        <fullName evidence="13">ATPase subunit I</fullName>
    </alternativeName>
    <alternativeName>
        <fullName evidence="13">F-type ATPase subunit b</fullName>
        <shortName evidence="13">F-ATPase subunit b</shortName>
    </alternativeName>
</protein>
<keyword evidence="17" id="KW-1185">Reference proteome</keyword>
<organism evidence="16 17">
    <name type="scientific">Parvularcula mediterranea</name>
    <dbReference type="NCBI Taxonomy" id="2732508"/>
    <lineage>
        <taxon>Bacteria</taxon>
        <taxon>Pseudomonadati</taxon>
        <taxon>Pseudomonadota</taxon>
        <taxon>Alphaproteobacteria</taxon>
        <taxon>Parvularculales</taxon>
        <taxon>Parvularculaceae</taxon>
        <taxon>Parvularcula</taxon>
    </lineage>
</organism>
<evidence type="ECO:0000256" key="10">
    <source>
        <dbReference type="ARBA" id="ARBA00025198"/>
    </source>
</evidence>
<evidence type="ECO:0000256" key="8">
    <source>
        <dbReference type="ARBA" id="ARBA00023136"/>
    </source>
</evidence>
<evidence type="ECO:0000256" key="1">
    <source>
        <dbReference type="ARBA" id="ARBA00005513"/>
    </source>
</evidence>
<dbReference type="HAMAP" id="MF_01398">
    <property type="entry name" value="ATP_synth_b_bprime"/>
    <property type="match status" value="1"/>
</dbReference>
<evidence type="ECO:0000256" key="3">
    <source>
        <dbReference type="ARBA" id="ARBA00022547"/>
    </source>
</evidence>
<evidence type="ECO:0000256" key="12">
    <source>
        <dbReference type="ARBA" id="ARBA00037847"/>
    </source>
</evidence>
<evidence type="ECO:0000256" key="4">
    <source>
        <dbReference type="ARBA" id="ARBA00022692"/>
    </source>
</evidence>
<evidence type="ECO:0000313" key="17">
    <source>
        <dbReference type="Proteomes" id="UP000536835"/>
    </source>
</evidence>
<comment type="function">
    <text evidence="10 13">F(1)F(0) ATP synthase produces ATP from ADP in the presence of a proton or sodium gradient. F-type ATPases consist of two structural domains, F(1) containing the extramembraneous catalytic core and F(0) containing the membrane proton channel, linked together by a central stalk and a peripheral stalk. During catalysis, ATP synthesis in the catalytic domain of F(1) is coupled via a rotary mechanism of the central stalk subunits to proton translocation.</text>
</comment>
<dbReference type="GO" id="GO:0045259">
    <property type="term" value="C:proton-transporting ATP synthase complex"/>
    <property type="evidence" value="ECO:0007669"/>
    <property type="project" value="UniProtKB-KW"/>
</dbReference>
<evidence type="ECO:0000256" key="15">
    <source>
        <dbReference type="SAM" id="Coils"/>
    </source>
</evidence>
<keyword evidence="9 13" id="KW-0066">ATP synthesis</keyword>
<comment type="function">
    <text evidence="11">Component of the F(0) channel, it forms part of the peripheral stalk, linking F(1) to F(0). The b'-subunit is a diverged and duplicated form of b found in plants and photosynthetic bacteria.</text>
</comment>
<accession>A0A7Y3RNZ5</accession>
<feature type="transmembrane region" description="Helical" evidence="13">
    <location>
        <begin position="46"/>
        <end position="65"/>
    </location>
</feature>
<evidence type="ECO:0000256" key="2">
    <source>
        <dbReference type="ARBA" id="ARBA00022448"/>
    </source>
</evidence>
<dbReference type="GO" id="GO:0046961">
    <property type="term" value="F:proton-transporting ATPase activity, rotational mechanism"/>
    <property type="evidence" value="ECO:0007669"/>
    <property type="project" value="TreeGrafter"/>
</dbReference>
<dbReference type="AlphaFoldDB" id="A0A7Y3RNZ5"/>
<keyword evidence="13" id="KW-1003">Cell membrane</keyword>
<keyword evidence="6 13" id="KW-1133">Transmembrane helix</keyword>
<dbReference type="Pfam" id="PF00430">
    <property type="entry name" value="ATP-synt_B"/>
    <property type="match status" value="1"/>
</dbReference>
<evidence type="ECO:0000256" key="9">
    <source>
        <dbReference type="ARBA" id="ARBA00023310"/>
    </source>
</evidence>
<dbReference type="PANTHER" id="PTHR33445:SF1">
    <property type="entry name" value="ATP SYNTHASE SUBUNIT B"/>
    <property type="match status" value="1"/>
</dbReference>
<dbReference type="GO" id="GO:0012505">
    <property type="term" value="C:endomembrane system"/>
    <property type="evidence" value="ECO:0007669"/>
    <property type="project" value="UniProtKB-SubCell"/>
</dbReference>
<comment type="subunit">
    <text evidence="13">F-type ATPases have 2 components, F(1) - the catalytic core - and F(0) - the membrane proton channel. F(1) has five subunits: alpha(3), beta(3), gamma(1), delta(1), epsilon(1). F(0) has three main subunits: a(1), b(2) and c(10-14). The alpha and beta chains form an alternating ring which encloses part of the gamma chain. F(1) is attached to F(0) by a central stalk formed by the gamma and epsilon chains, while a peripheral stalk is formed by the delta and b chains.</text>
</comment>
<dbReference type="InterPro" id="IPR002146">
    <property type="entry name" value="ATP_synth_b/b'su_bac/chlpt"/>
</dbReference>
<name>A0A7Y3RNZ5_9PROT</name>
<keyword evidence="2 13" id="KW-0813">Transport</keyword>
<evidence type="ECO:0000313" key="16">
    <source>
        <dbReference type="EMBL" id="NNU17593.1"/>
    </source>
</evidence>
<dbReference type="GO" id="GO:0005886">
    <property type="term" value="C:plasma membrane"/>
    <property type="evidence" value="ECO:0007669"/>
    <property type="project" value="UniProtKB-SubCell"/>
</dbReference>
<keyword evidence="7 13" id="KW-0406">Ion transport</keyword>
<gene>
    <name evidence="13" type="primary">atpF</name>
    <name evidence="16" type="ORF">HK107_14775</name>
</gene>
<keyword evidence="3 13" id="KW-0138">CF(0)</keyword>
<keyword evidence="8 13" id="KW-0472">Membrane</keyword>
<evidence type="ECO:0000256" key="7">
    <source>
        <dbReference type="ARBA" id="ARBA00023065"/>
    </source>
</evidence>
<dbReference type="PANTHER" id="PTHR33445">
    <property type="entry name" value="ATP SYNTHASE SUBUNIT B', CHLOROPLASTIC"/>
    <property type="match status" value="1"/>
</dbReference>
<dbReference type="InterPro" id="IPR050059">
    <property type="entry name" value="ATP_synthase_B_chain"/>
</dbReference>
<comment type="similarity">
    <text evidence="1 13 14">Belongs to the ATPase B chain family.</text>
</comment>